<protein>
    <submittedName>
        <fullName evidence="1">Uncharacterized protein</fullName>
    </submittedName>
</protein>
<sequence length="59" mass="6792">MVNSDVGSIDVDSDTLKRYDLQNHLGEMFLKFGLTREVLLVSQKLDELILKEQIDLLNK</sequence>
<dbReference type="AlphaFoldDB" id="A0A1G9JBJ9"/>
<evidence type="ECO:0000313" key="1">
    <source>
        <dbReference type="EMBL" id="SDL34585.1"/>
    </source>
</evidence>
<reference evidence="1 2" key="1">
    <citation type="submission" date="2016-10" db="EMBL/GenBank/DDBJ databases">
        <authorList>
            <person name="de Groot N.N."/>
        </authorList>
    </citation>
    <scope>NUCLEOTIDE SEQUENCE [LARGE SCALE GENOMIC DNA]</scope>
    <source>
        <strain evidence="1 2">DSM 797</strain>
    </source>
</reference>
<organism evidence="1 2">
    <name type="scientific">Romboutsia lituseburensis DSM 797</name>
    <dbReference type="NCBI Taxonomy" id="1121325"/>
    <lineage>
        <taxon>Bacteria</taxon>
        <taxon>Bacillati</taxon>
        <taxon>Bacillota</taxon>
        <taxon>Clostridia</taxon>
        <taxon>Peptostreptococcales</taxon>
        <taxon>Peptostreptococcaceae</taxon>
        <taxon>Romboutsia</taxon>
    </lineage>
</organism>
<name>A0A1G9JBJ9_9FIRM</name>
<dbReference type="RefSeq" id="WP_092722654.1">
    <property type="nucleotide sequence ID" value="NZ_FNGW01000001.1"/>
</dbReference>
<accession>A0A1G9JBJ9</accession>
<dbReference type="EMBL" id="FNGW01000001">
    <property type="protein sequence ID" value="SDL34585.1"/>
    <property type="molecule type" value="Genomic_DNA"/>
</dbReference>
<evidence type="ECO:0000313" key="2">
    <source>
        <dbReference type="Proteomes" id="UP000199068"/>
    </source>
</evidence>
<gene>
    <name evidence="1" type="ORF">SAMN04515677_101579</name>
</gene>
<proteinExistence type="predicted"/>
<dbReference type="Proteomes" id="UP000199068">
    <property type="component" value="Unassembled WGS sequence"/>
</dbReference>
<keyword evidence="2" id="KW-1185">Reference proteome</keyword>